<proteinExistence type="predicted"/>
<keyword evidence="4" id="KW-1185">Reference proteome</keyword>
<accession>A0ABR1WLJ2</accession>
<dbReference type="SUPFAM" id="SSF56112">
    <property type="entry name" value="Protein kinase-like (PK-like)"/>
    <property type="match status" value="1"/>
</dbReference>
<evidence type="ECO:0000256" key="1">
    <source>
        <dbReference type="PROSITE-ProRule" id="PRU10141"/>
    </source>
</evidence>
<sequence length="344" mass="40211">MGSLPPAPGPKLAEFKGKRTGETLHIDFIQYLGSGVHAHVWKVRIDGEIYALKMFRFVNNFTPASFFHVKLNQEEEVLHMHPFNCEARAYARLKEVNQEHVAVPCHGYILLDQEQQRILREKDTTCDWVKDWYYCGSYAGQPIQALVKDFIEFDNVGYYENGPGDNLRRITRAIDSSRTARTLLDNMAILHRVGILHKDINNSNVAQGRFLDFSTSWIKPHPCLDTRQIESARDPYNQLGITDAYAVDQIIKHWNMLQPPKLRLWFRAAQDRDYIKRLRSYGKRDKGQKDVMSEYIRKYPGRPDLYKWDPENPNAGQRNAPSRRHDRSRNKQARKIKRQDRSKA</sequence>
<dbReference type="InterPro" id="IPR011009">
    <property type="entry name" value="Kinase-like_dom_sf"/>
</dbReference>
<name>A0ABR1WLJ2_9PEZI</name>
<dbReference type="RefSeq" id="XP_066668866.1">
    <property type="nucleotide sequence ID" value="XM_066809943.1"/>
</dbReference>
<dbReference type="EMBL" id="JAQQWN010000005">
    <property type="protein sequence ID" value="KAK8084357.1"/>
    <property type="molecule type" value="Genomic_DNA"/>
</dbReference>
<keyword evidence="1" id="KW-0067">ATP-binding</keyword>
<protein>
    <submittedName>
        <fullName evidence="3">Kinetochore sim4 complex subunit FTA2 domain-containing protein</fullName>
    </submittedName>
</protein>
<comment type="caution">
    <text evidence="3">The sequence shown here is derived from an EMBL/GenBank/DDBJ whole genome shotgun (WGS) entry which is preliminary data.</text>
</comment>
<dbReference type="Pfam" id="PF13095">
    <property type="entry name" value="FTA2"/>
    <property type="match status" value="1"/>
</dbReference>
<dbReference type="InterPro" id="IPR025213">
    <property type="entry name" value="Sim4_Fta2"/>
</dbReference>
<evidence type="ECO:0000256" key="2">
    <source>
        <dbReference type="SAM" id="MobiDB-lite"/>
    </source>
</evidence>
<feature type="binding site" evidence="1">
    <location>
        <position position="53"/>
    </location>
    <ligand>
        <name>ATP</name>
        <dbReference type="ChEBI" id="CHEBI:30616"/>
    </ligand>
</feature>
<dbReference type="GeneID" id="92043003"/>
<gene>
    <name evidence="3" type="ORF">PG997_005628</name>
</gene>
<dbReference type="InterPro" id="IPR017441">
    <property type="entry name" value="Protein_kinase_ATP_BS"/>
</dbReference>
<organism evidence="3 4">
    <name type="scientific">Apiospora hydei</name>
    <dbReference type="NCBI Taxonomy" id="1337664"/>
    <lineage>
        <taxon>Eukaryota</taxon>
        <taxon>Fungi</taxon>
        <taxon>Dikarya</taxon>
        <taxon>Ascomycota</taxon>
        <taxon>Pezizomycotina</taxon>
        <taxon>Sordariomycetes</taxon>
        <taxon>Xylariomycetidae</taxon>
        <taxon>Amphisphaeriales</taxon>
        <taxon>Apiosporaceae</taxon>
        <taxon>Apiospora</taxon>
    </lineage>
</organism>
<evidence type="ECO:0000313" key="4">
    <source>
        <dbReference type="Proteomes" id="UP001433268"/>
    </source>
</evidence>
<dbReference type="PROSITE" id="PS00107">
    <property type="entry name" value="PROTEIN_KINASE_ATP"/>
    <property type="match status" value="1"/>
</dbReference>
<dbReference type="Proteomes" id="UP001433268">
    <property type="component" value="Unassembled WGS sequence"/>
</dbReference>
<feature type="compositionally biased region" description="Basic residues" evidence="2">
    <location>
        <begin position="321"/>
        <end position="338"/>
    </location>
</feature>
<reference evidence="3 4" key="1">
    <citation type="submission" date="2023-01" db="EMBL/GenBank/DDBJ databases">
        <title>Analysis of 21 Apiospora genomes using comparative genomics revels a genus with tremendous synthesis potential of carbohydrate active enzymes and secondary metabolites.</title>
        <authorList>
            <person name="Sorensen T."/>
        </authorList>
    </citation>
    <scope>NUCLEOTIDE SEQUENCE [LARGE SCALE GENOMIC DNA]</scope>
    <source>
        <strain evidence="3 4">CBS 114990</strain>
    </source>
</reference>
<evidence type="ECO:0000313" key="3">
    <source>
        <dbReference type="EMBL" id="KAK8084357.1"/>
    </source>
</evidence>
<keyword evidence="1" id="KW-0547">Nucleotide-binding</keyword>
<feature type="region of interest" description="Disordered" evidence="2">
    <location>
        <begin position="301"/>
        <end position="344"/>
    </location>
</feature>